<proteinExistence type="predicted"/>
<feature type="compositionally biased region" description="Basic and acidic residues" evidence="1">
    <location>
        <begin position="31"/>
        <end position="47"/>
    </location>
</feature>
<organism evidence="2 3">
    <name type="scientific">Stephania japonica</name>
    <dbReference type="NCBI Taxonomy" id="461633"/>
    <lineage>
        <taxon>Eukaryota</taxon>
        <taxon>Viridiplantae</taxon>
        <taxon>Streptophyta</taxon>
        <taxon>Embryophyta</taxon>
        <taxon>Tracheophyta</taxon>
        <taxon>Spermatophyta</taxon>
        <taxon>Magnoliopsida</taxon>
        <taxon>Ranunculales</taxon>
        <taxon>Menispermaceae</taxon>
        <taxon>Menispermoideae</taxon>
        <taxon>Cissampelideae</taxon>
        <taxon>Stephania</taxon>
    </lineage>
</organism>
<dbReference type="EMBL" id="JBBNAE010000004">
    <property type="protein sequence ID" value="KAK9130253.1"/>
    <property type="molecule type" value="Genomic_DNA"/>
</dbReference>
<dbReference type="Proteomes" id="UP001417504">
    <property type="component" value="Unassembled WGS sequence"/>
</dbReference>
<feature type="region of interest" description="Disordered" evidence="1">
    <location>
        <begin position="1"/>
        <end position="64"/>
    </location>
</feature>
<gene>
    <name evidence="2" type="ORF">Sjap_010740</name>
</gene>
<protein>
    <submittedName>
        <fullName evidence="2">Uncharacterized protein</fullName>
    </submittedName>
</protein>
<feature type="region of interest" description="Disordered" evidence="1">
    <location>
        <begin position="80"/>
        <end position="111"/>
    </location>
</feature>
<evidence type="ECO:0000256" key="1">
    <source>
        <dbReference type="SAM" id="MobiDB-lite"/>
    </source>
</evidence>
<accession>A0AAP0P4F2</accession>
<comment type="caution">
    <text evidence="2">The sequence shown here is derived from an EMBL/GenBank/DDBJ whole genome shotgun (WGS) entry which is preliminary data.</text>
</comment>
<name>A0AAP0P4F2_9MAGN</name>
<sequence length="111" mass="12862">MGEKGEGEKREGCGNRGVTVGGVGKGEGGWWEEKRDMVRAQRNERNTMEGSGKNGTIERESWFEEREKIKDKRERERAWIHREEEGGGGGRWQRRSAALPTPQTNMFLWRR</sequence>
<feature type="compositionally biased region" description="Basic and acidic residues" evidence="1">
    <location>
        <begin position="1"/>
        <end position="13"/>
    </location>
</feature>
<keyword evidence="3" id="KW-1185">Reference proteome</keyword>
<evidence type="ECO:0000313" key="2">
    <source>
        <dbReference type="EMBL" id="KAK9130253.1"/>
    </source>
</evidence>
<feature type="compositionally biased region" description="Polar residues" evidence="1">
    <location>
        <begin position="101"/>
        <end position="111"/>
    </location>
</feature>
<reference evidence="2 3" key="1">
    <citation type="submission" date="2024-01" db="EMBL/GenBank/DDBJ databases">
        <title>Genome assemblies of Stephania.</title>
        <authorList>
            <person name="Yang L."/>
        </authorList>
    </citation>
    <scope>NUCLEOTIDE SEQUENCE [LARGE SCALE GENOMIC DNA]</scope>
    <source>
        <strain evidence="2">QJT</strain>
        <tissue evidence="2">Leaf</tissue>
    </source>
</reference>
<feature type="compositionally biased region" description="Gly residues" evidence="1">
    <location>
        <begin position="19"/>
        <end position="29"/>
    </location>
</feature>
<dbReference type="AlphaFoldDB" id="A0AAP0P4F2"/>
<evidence type="ECO:0000313" key="3">
    <source>
        <dbReference type="Proteomes" id="UP001417504"/>
    </source>
</evidence>